<evidence type="ECO:0000313" key="1">
    <source>
        <dbReference type="EMBL" id="MCI96143.1"/>
    </source>
</evidence>
<dbReference type="Proteomes" id="UP000265520">
    <property type="component" value="Unassembled WGS sequence"/>
</dbReference>
<organism evidence="1 2">
    <name type="scientific">Trifolium medium</name>
    <dbReference type="NCBI Taxonomy" id="97028"/>
    <lineage>
        <taxon>Eukaryota</taxon>
        <taxon>Viridiplantae</taxon>
        <taxon>Streptophyta</taxon>
        <taxon>Embryophyta</taxon>
        <taxon>Tracheophyta</taxon>
        <taxon>Spermatophyta</taxon>
        <taxon>Magnoliopsida</taxon>
        <taxon>eudicotyledons</taxon>
        <taxon>Gunneridae</taxon>
        <taxon>Pentapetalae</taxon>
        <taxon>rosids</taxon>
        <taxon>fabids</taxon>
        <taxon>Fabales</taxon>
        <taxon>Fabaceae</taxon>
        <taxon>Papilionoideae</taxon>
        <taxon>50 kb inversion clade</taxon>
        <taxon>NPAAA clade</taxon>
        <taxon>Hologalegina</taxon>
        <taxon>IRL clade</taxon>
        <taxon>Trifolieae</taxon>
        <taxon>Trifolium</taxon>
    </lineage>
</organism>
<reference evidence="1 2" key="1">
    <citation type="journal article" date="2018" name="Front. Plant Sci.">
        <title>Red Clover (Trifolium pratense) and Zigzag Clover (T. medium) - A Picture of Genomic Similarities and Differences.</title>
        <authorList>
            <person name="Dluhosova J."/>
            <person name="Istvanek J."/>
            <person name="Nedelnik J."/>
            <person name="Repkova J."/>
        </authorList>
    </citation>
    <scope>NUCLEOTIDE SEQUENCE [LARGE SCALE GENOMIC DNA]</scope>
    <source>
        <strain evidence="2">cv. 10/8</strain>
        <tissue evidence="1">Leaf</tissue>
    </source>
</reference>
<accession>A0A392W8P5</accession>
<dbReference type="AlphaFoldDB" id="A0A392W8P5"/>
<name>A0A392W8P5_9FABA</name>
<dbReference type="EMBL" id="LXQA011406976">
    <property type="protein sequence ID" value="MCI96143.1"/>
    <property type="molecule type" value="Genomic_DNA"/>
</dbReference>
<comment type="caution">
    <text evidence="1">The sequence shown here is derived from an EMBL/GenBank/DDBJ whole genome shotgun (WGS) entry which is preliminary data.</text>
</comment>
<protein>
    <submittedName>
        <fullName evidence="1">Uncharacterized protein</fullName>
    </submittedName>
</protein>
<keyword evidence="2" id="KW-1185">Reference proteome</keyword>
<evidence type="ECO:0000313" key="2">
    <source>
        <dbReference type="Proteomes" id="UP000265520"/>
    </source>
</evidence>
<proteinExistence type="predicted"/>
<sequence length="35" mass="3811">MQLGSCIKEVRQVARRATSSGAARNFIVHLARRAG</sequence>